<evidence type="ECO:0000313" key="13">
    <source>
        <dbReference type="Proteomes" id="UP000015104"/>
    </source>
</evidence>
<comment type="subcellular location">
    <subcellularLocation>
        <location evidence="1">Nucleus</location>
    </subcellularLocation>
</comment>
<dbReference type="AlphaFoldDB" id="T1JSZ4"/>
<evidence type="ECO:0000256" key="5">
    <source>
        <dbReference type="ARBA" id="ARBA00022771"/>
    </source>
</evidence>
<dbReference type="PANTHER" id="PTHR46541:SF1">
    <property type="entry name" value="ZINC FINGER PROTEIN AEBP2"/>
    <property type="match status" value="1"/>
</dbReference>
<keyword evidence="5" id="KW-0863">Zinc-finger</keyword>
<dbReference type="InterPro" id="IPR052130">
    <property type="entry name" value="AEBP2/jing_C2H2-ZnF"/>
</dbReference>
<dbReference type="Proteomes" id="UP000015104">
    <property type="component" value="Unassembled WGS sequence"/>
</dbReference>
<keyword evidence="8" id="KW-0804">Transcription</keyword>
<keyword evidence="9" id="KW-0539">Nucleus</keyword>
<dbReference type="InterPro" id="IPR059034">
    <property type="entry name" value="SH3_AEBP2_C"/>
</dbReference>
<keyword evidence="3" id="KW-0479">Metal-binding</keyword>
<evidence type="ECO:0000256" key="7">
    <source>
        <dbReference type="ARBA" id="ARBA00023015"/>
    </source>
</evidence>
<feature type="domain" description="AEBP2-like C-terminal SH3" evidence="11">
    <location>
        <begin position="58"/>
        <end position="164"/>
    </location>
</feature>
<dbReference type="Pfam" id="PF26014">
    <property type="entry name" value="SH3_AEBP2_C"/>
    <property type="match status" value="1"/>
</dbReference>
<dbReference type="GO" id="GO:0008270">
    <property type="term" value="F:zinc ion binding"/>
    <property type="evidence" value="ECO:0007669"/>
    <property type="project" value="UniProtKB-KW"/>
</dbReference>
<keyword evidence="13" id="KW-1185">Reference proteome</keyword>
<evidence type="ECO:0000256" key="8">
    <source>
        <dbReference type="ARBA" id="ARBA00023163"/>
    </source>
</evidence>
<evidence type="ECO:0000256" key="9">
    <source>
        <dbReference type="ARBA" id="ARBA00023242"/>
    </source>
</evidence>
<evidence type="ECO:0000256" key="6">
    <source>
        <dbReference type="ARBA" id="ARBA00022833"/>
    </source>
</evidence>
<evidence type="ECO:0000256" key="3">
    <source>
        <dbReference type="ARBA" id="ARBA00022723"/>
    </source>
</evidence>
<proteinExistence type="predicted"/>
<reference evidence="13" key="1">
    <citation type="submission" date="2011-08" db="EMBL/GenBank/DDBJ databases">
        <authorList>
            <person name="Rombauts S."/>
        </authorList>
    </citation>
    <scope>NUCLEOTIDE SEQUENCE</scope>
    <source>
        <strain evidence="13">London</strain>
    </source>
</reference>
<keyword evidence="6" id="KW-0862">Zinc</keyword>
<protein>
    <recommendedName>
        <fullName evidence="11">AEBP2-like C-terminal SH3 domain-containing protein</fullName>
    </recommendedName>
</protein>
<evidence type="ECO:0000256" key="10">
    <source>
        <dbReference type="SAM" id="MobiDB-lite"/>
    </source>
</evidence>
<dbReference type="PANTHER" id="PTHR46541">
    <property type="entry name" value="ZINC FINGER PROTEIN AEBP2"/>
    <property type="match status" value="1"/>
</dbReference>
<keyword evidence="2" id="KW-0678">Repressor</keyword>
<feature type="region of interest" description="Disordered" evidence="10">
    <location>
        <begin position="1"/>
        <end position="25"/>
    </location>
</feature>
<dbReference type="GO" id="GO:0006357">
    <property type="term" value="P:regulation of transcription by RNA polymerase II"/>
    <property type="evidence" value="ECO:0007669"/>
    <property type="project" value="TreeGrafter"/>
</dbReference>
<dbReference type="eggNOG" id="KOG1721">
    <property type="taxonomic scope" value="Eukaryota"/>
</dbReference>
<name>T1JSZ4_TETUR</name>
<keyword evidence="7" id="KW-0805">Transcription regulation</keyword>
<dbReference type="EnsemblMetazoa" id="tetur01g12270.1">
    <property type="protein sequence ID" value="tetur01g12270.1"/>
    <property type="gene ID" value="tetur01g12270"/>
</dbReference>
<dbReference type="GO" id="GO:0035098">
    <property type="term" value="C:ESC/E(Z) complex"/>
    <property type="evidence" value="ECO:0007669"/>
    <property type="project" value="TreeGrafter"/>
</dbReference>
<evidence type="ECO:0000256" key="4">
    <source>
        <dbReference type="ARBA" id="ARBA00022737"/>
    </source>
</evidence>
<evidence type="ECO:0000313" key="12">
    <source>
        <dbReference type="EnsemblMetazoa" id="tetur01g12270.1"/>
    </source>
</evidence>
<reference evidence="12" key="2">
    <citation type="submission" date="2015-06" db="UniProtKB">
        <authorList>
            <consortium name="EnsemblMetazoa"/>
        </authorList>
    </citation>
    <scope>IDENTIFICATION</scope>
</reference>
<evidence type="ECO:0000256" key="2">
    <source>
        <dbReference type="ARBA" id="ARBA00022491"/>
    </source>
</evidence>
<accession>T1JSZ4</accession>
<evidence type="ECO:0000259" key="11">
    <source>
        <dbReference type="Pfam" id="PF26014"/>
    </source>
</evidence>
<dbReference type="EMBL" id="CAEY01000468">
    <property type="status" value="NOT_ANNOTATED_CDS"/>
    <property type="molecule type" value="Genomic_DNA"/>
</dbReference>
<organism evidence="12 13">
    <name type="scientific">Tetranychus urticae</name>
    <name type="common">Two-spotted spider mite</name>
    <dbReference type="NCBI Taxonomy" id="32264"/>
    <lineage>
        <taxon>Eukaryota</taxon>
        <taxon>Metazoa</taxon>
        <taxon>Ecdysozoa</taxon>
        <taxon>Arthropoda</taxon>
        <taxon>Chelicerata</taxon>
        <taxon>Arachnida</taxon>
        <taxon>Acari</taxon>
        <taxon>Acariformes</taxon>
        <taxon>Trombidiformes</taxon>
        <taxon>Prostigmata</taxon>
        <taxon>Eleutherengona</taxon>
        <taxon>Raphignathae</taxon>
        <taxon>Tetranychoidea</taxon>
        <taxon>Tetranychidae</taxon>
        <taxon>Tetranychus</taxon>
    </lineage>
</organism>
<dbReference type="HOGENOM" id="CLU_1588576_0_0_1"/>
<keyword evidence="4" id="KW-0677">Repeat</keyword>
<sequence>MESIGSMESDNEPANTASIDLSSLSGDTIEPPEKFKLIAKFMKDFGQIMAQNGSKQNKLFKRRKTKHNRIRNIKAHDDYFDESIMDVIIHKLANITMLTGLDISGNGPEIVFHSKVIGRCHSENGGPAKLLIHWEPEGFIPDEWILEKDFDEMSSRCVPLHSLLIDEI</sequence>
<dbReference type="STRING" id="32264.T1JSZ4"/>
<evidence type="ECO:0000256" key="1">
    <source>
        <dbReference type="ARBA" id="ARBA00004123"/>
    </source>
</evidence>